<dbReference type="GO" id="GO:0046872">
    <property type="term" value="F:metal ion binding"/>
    <property type="evidence" value="ECO:0007669"/>
    <property type="project" value="UniProtKB-KW"/>
</dbReference>
<comment type="caution">
    <text evidence="6">The sequence shown here is derived from an EMBL/GenBank/DDBJ whole genome shotgun (WGS) entry which is preliminary data.</text>
</comment>
<protein>
    <submittedName>
        <fullName evidence="6">Arylsulfatase A-like enzyme</fullName>
    </submittedName>
</protein>
<keyword evidence="3" id="KW-0378">Hydrolase</keyword>
<keyword evidence="7" id="KW-1185">Reference proteome</keyword>
<dbReference type="Proteomes" id="UP000547458">
    <property type="component" value="Unassembled WGS sequence"/>
</dbReference>
<dbReference type="SUPFAM" id="SSF53649">
    <property type="entry name" value="Alkaline phosphatase-like"/>
    <property type="match status" value="1"/>
</dbReference>
<evidence type="ECO:0000256" key="4">
    <source>
        <dbReference type="ARBA" id="ARBA00022837"/>
    </source>
</evidence>
<dbReference type="PANTHER" id="PTHR42693">
    <property type="entry name" value="ARYLSULFATASE FAMILY MEMBER"/>
    <property type="match status" value="1"/>
</dbReference>
<feature type="domain" description="Sulfatase N-terminal" evidence="5">
    <location>
        <begin position="4"/>
        <end position="361"/>
    </location>
</feature>
<dbReference type="GO" id="GO:0004065">
    <property type="term" value="F:arylsulfatase activity"/>
    <property type="evidence" value="ECO:0007669"/>
    <property type="project" value="TreeGrafter"/>
</dbReference>
<keyword evidence="4" id="KW-0106">Calcium</keyword>
<evidence type="ECO:0000256" key="1">
    <source>
        <dbReference type="ARBA" id="ARBA00008779"/>
    </source>
</evidence>
<dbReference type="InterPro" id="IPR024607">
    <property type="entry name" value="Sulfatase_CS"/>
</dbReference>
<dbReference type="PROSITE" id="PS00149">
    <property type="entry name" value="SULFATASE_2"/>
    <property type="match status" value="1"/>
</dbReference>
<dbReference type="PANTHER" id="PTHR42693:SF33">
    <property type="entry name" value="ARYLSULFATASE"/>
    <property type="match status" value="1"/>
</dbReference>
<dbReference type="InterPro" id="IPR017850">
    <property type="entry name" value="Alkaline_phosphatase_core_sf"/>
</dbReference>
<evidence type="ECO:0000259" key="5">
    <source>
        <dbReference type="Pfam" id="PF00884"/>
    </source>
</evidence>
<dbReference type="CDD" id="cd16022">
    <property type="entry name" value="sulfatase_like"/>
    <property type="match status" value="1"/>
</dbReference>
<dbReference type="InterPro" id="IPR000917">
    <property type="entry name" value="Sulfatase_N"/>
</dbReference>
<accession>A0A846RXM2</accession>
<dbReference type="Pfam" id="PF00884">
    <property type="entry name" value="Sulfatase"/>
    <property type="match status" value="1"/>
</dbReference>
<dbReference type="RefSeq" id="WP_167995592.1">
    <property type="nucleotide sequence ID" value="NZ_JAATJL010000001.1"/>
</dbReference>
<name>A0A846RXM2_9MICC</name>
<dbReference type="AlphaFoldDB" id="A0A846RXM2"/>
<dbReference type="InterPro" id="IPR050738">
    <property type="entry name" value="Sulfatase"/>
</dbReference>
<reference evidence="6 7" key="1">
    <citation type="submission" date="2020-03" db="EMBL/GenBank/DDBJ databases">
        <title>Sequencing the genomes of 1000 actinobacteria strains.</title>
        <authorList>
            <person name="Klenk H.-P."/>
        </authorList>
    </citation>
    <scope>NUCLEOTIDE SEQUENCE [LARGE SCALE GENOMIC DNA]</scope>
    <source>
        <strain evidence="6 7">DSM 16403</strain>
    </source>
</reference>
<keyword evidence="2" id="KW-0479">Metal-binding</keyword>
<sequence>MDRPNIVLICVDQWRGDCLSAAGHPVVRTPYLDELADGGTRFSRAYSATPTCVPARVAMMTGQSQEAHGRVGYSDGVNFDEAHPVSLPRELRNAGYQTEAIGKMHVYPERSRIGFDDVRLHDGYLHAARRRNRRDFREIDDYLPWLQAQAGATAVEDYTDNGLNCNSVVARPWDKAEALHPTNWIATEAISWLYRRDPTAPFFLYLSFHRPHSPLDPPQWAFDQYVHGPLAEPVTGNWMDDYAEHRRDGAHNALVGRQDAQTHHRAKAGYYGHMSHIDQQVNRFLEALWEMGLRENTVVIFTSDHGDMMGDHDMYRKGFPYEGSASVPLLVSAPRGYGGRGTVVDDVVELRDIMPTVLELACADIPDTVDGRSLVPFLQGERVQWREDLHGEHALLGQSLQWVTDGKRKFVWMSGEGREQFFDLEADPQETTNLVRDPARASEVEKWRGRLIDYLRDREEGYVQDGRLVAGRTPLNALSRVPKPVL</sequence>
<dbReference type="NCBIfam" id="NF010322">
    <property type="entry name" value="PRK13759.1"/>
    <property type="match status" value="1"/>
</dbReference>
<evidence type="ECO:0000313" key="6">
    <source>
        <dbReference type="EMBL" id="NJC24325.1"/>
    </source>
</evidence>
<proteinExistence type="inferred from homology"/>
<gene>
    <name evidence="6" type="ORF">BJ994_003401</name>
</gene>
<evidence type="ECO:0000256" key="2">
    <source>
        <dbReference type="ARBA" id="ARBA00022723"/>
    </source>
</evidence>
<evidence type="ECO:0000313" key="7">
    <source>
        <dbReference type="Proteomes" id="UP000547458"/>
    </source>
</evidence>
<organism evidence="6 7">
    <name type="scientific">Arthrobacter pigmenti</name>
    <dbReference type="NCBI Taxonomy" id="271432"/>
    <lineage>
        <taxon>Bacteria</taxon>
        <taxon>Bacillati</taxon>
        <taxon>Actinomycetota</taxon>
        <taxon>Actinomycetes</taxon>
        <taxon>Micrococcales</taxon>
        <taxon>Micrococcaceae</taxon>
        <taxon>Arthrobacter</taxon>
    </lineage>
</organism>
<comment type="similarity">
    <text evidence="1">Belongs to the sulfatase family.</text>
</comment>
<dbReference type="Gene3D" id="3.40.720.10">
    <property type="entry name" value="Alkaline Phosphatase, subunit A"/>
    <property type="match status" value="1"/>
</dbReference>
<dbReference type="EMBL" id="JAATJL010000001">
    <property type="protein sequence ID" value="NJC24325.1"/>
    <property type="molecule type" value="Genomic_DNA"/>
</dbReference>
<evidence type="ECO:0000256" key="3">
    <source>
        <dbReference type="ARBA" id="ARBA00022801"/>
    </source>
</evidence>